<accession>A0A0E9QIN5</accession>
<organism evidence="1">
    <name type="scientific">Anguilla anguilla</name>
    <name type="common">European freshwater eel</name>
    <name type="synonym">Muraena anguilla</name>
    <dbReference type="NCBI Taxonomy" id="7936"/>
    <lineage>
        <taxon>Eukaryota</taxon>
        <taxon>Metazoa</taxon>
        <taxon>Chordata</taxon>
        <taxon>Craniata</taxon>
        <taxon>Vertebrata</taxon>
        <taxon>Euteleostomi</taxon>
        <taxon>Actinopterygii</taxon>
        <taxon>Neopterygii</taxon>
        <taxon>Teleostei</taxon>
        <taxon>Anguilliformes</taxon>
        <taxon>Anguillidae</taxon>
        <taxon>Anguilla</taxon>
    </lineage>
</organism>
<dbReference type="EMBL" id="GBXM01091923">
    <property type="protein sequence ID" value="JAH16654.1"/>
    <property type="molecule type" value="Transcribed_RNA"/>
</dbReference>
<reference evidence="1" key="1">
    <citation type="submission" date="2014-11" db="EMBL/GenBank/DDBJ databases">
        <authorList>
            <person name="Amaro Gonzalez C."/>
        </authorList>
    </citation>
    <scope>NUCLEOTIDE SEQUENCE</scope>
</reference>
<name>A0A0E9QIN5_ANGAN</name>
<reference evidence="1" key="2">
    <citation type="journal article" date="2015" name="Fish Shellfish Immunol.">
        <title>Early steps in the European eel (Anguilla anguilla)-Vibrio vulnificus interaction in the gills: Role of the RtxA13 toxin.</title>
        <authorList>
            <person name="Callol A."/>
            <person name="Pajuelo D."/>
            <person name="Ebbesson L."/>
            <person name="Teles M."/>
            <person name="MacKenzie S."/>
            <person name="Amaro C."/>
        </authorList>
    </citation>
    <scope>NUCLEOTIDE SEQUENCE</scope>
</reference>
<evidence type="ECO:0000313" key="1">
    <source>
        <dbReference type="EMBL" id="JAH16654.1"/>
    </source>
</evidence>
<sequence length="38" mass="4126">MIRSLTDAVTGRLRRLESLGGDLTTLAKSNQQHSNGEV</sequence>
<proteinExistence type="predicted"/>
<protein>
    <submittedName>
        <fullName evidence="1">Uncharacterized protein</fullName>
    </submittedName>
</protein>
<dbReference type="AlphaFoldDB" id="A0A0E9QIN5"/>